<dbReference type="InterPro" id="IPR027558">
    <property type="entry name" value="Pre_pil_HX9DG_C"/>
</dbReference>
<evidence type="ECO:0000313" key="2">
    <source>
        <dbReference type="EMBL" id="MDM4018286.1"/>
    </source>
</evidence>
<dbReference type="Proteomes" id="UP001239462">
    <property type="component" value="Unassembled WGS sequence"/>
</dbReference>
<name>A0ABT7PQ69_9BACT</name>
<dbReference type="PROSITE" id="PS00409">
    <property type="entry name" value="PROKAR_NTER_METHYL"/>
    <property type="match status" value="1"/>
</dbReference>
<dbReference type="InterPro" id="IPR011453">
    <property type="entry name" value="DUF1559"/>
</dbReference>
<keyword evidence="3" id="KW-1185">Reference proteome</keyword>
<dbReference type="Pfam" id="PF07963">
    <property type="entry name" value="N_methyl"/>
    <property type="match status" value="1"/>
</dbReference>
<dbReference type="PANTHER" id="PTHR30093:SF2">
    <property type="entry name" value="TYPE II SECRETION SYSTEM PROTEIN H"/>
    <property type="match status" value="1"/>
</dbReference>
<comment type="caution">
    <text evidence="2">The sequence shown here is derived from an EMBL/GenBank/DDBJ whole genome shotgun (WGS) entry which is preliminary data.</text>
</comment>
<dbReference type="PANTHER" id="PTHR30093">
    <property type="entry name" value="GENERAL SECRETION PATHWAY PROTEIN G"/>
    <property type="match status" value="1"/>
</dbReference>
<feature type="domain" description="DUF1559" evidence="1">
    <location>
        <begin position="35"/>
        <end position="354"/>
    </location>
</feature>
<sequence>MAQSRNRNHGFTLVELLVVIAIIGVLVGLLLPAVQAAREAARRMSCSNNFKQIGLAVHNYHSAYKAMPTHGSGTDDGSDSLFNSYWYQQSDAYNCKMLSVFVGLTPFFEQQGLWDQISNPMDYDSDGVIDFPSMGPSNEEVNYAPWSTEIPMLRCPSDPGVGLPALGRTNYAVSLGDAGFELQFGNLSVWLHPEAEQSAQSNASHRGAFVLHRQLKFRDVIDGLSNTICMGEILTDLGDNDVRTMPLNSSGGANPIENPSHCRELGFIDPERPGFWGPAAPARAADTNTRGARWASAWNPFTAFNTILPPNREFCTSTNWANAEVFPAASRHQGGVHILLCDGSVQFVTDSIEAGNSNNPVVRRAADGGTANYLPGNPSPYGLWGALGTRAGREVIDQAL</sequence>
<dbReference type="RefSeq" id="WP_149494891.1">
    <property type="nucleotide sequence ID" value="NZ_CP141221.1"/>
</dbReference>
<evidence type="ECO:0000259" key="1">
    <source>
        <dbReference type="Pfam" id="PF07596"/>
    </source>
</evidence>
<dbReference type="Pfam" id="PF07596">
    <property type="entry name" value="SBP_bac_10"/>
    <property type="match status" value="1"/>
</dbReference>
<reference evidence="2 3" key="1">
    <citation type="submission" date="2023-06" db="EMBL/GenBank/DDBJ databases">
        <title>Roseiconus lacunae JC819 isolated from Gulf of Mannar region, Tamil Nadu.</title>
        <authorList>
            <person name="Pk S."/>
            <person name="Ch S."/>
            <person name="Ch V.R."/>
        </authorList>
    </citation>
    <scope>NUCLEOTIDE SEQUENCE [LARGE SCALE GENOMIC DNA]</scope>
    <source>
        <strain evidence="2 3">JC819</strain>
    </source>
</reference>
<dbReference type="InterPro" id="IPR012902">
    <property type="entry name" value="N_methyl_site"/>
</dbReference>
<proteinExistence type="predicted"/>
<dbReference type="InterPro" id="IPR045584">
    <property type="entry name" value="Pilin-like"/>
</dbReference>
<dbReference type="SUPFAM" id="SSF54523">
    <property type="entry name" value="Pili subunits"/>
    <property type="match status" value="1"/>
</dbReference>
<evidence type="ECO:0000313" key="3">
    <source>
        <dbReference type="Proteomes" id="UP001239462"/>
    </source>
</evidence>
<accession>A0ABT7PQ69</accession>
<dbReference type="EMBL" id="JASZZN010000020">
    <property type="protein sequence ID" value="MDM4018286.1"/>
    <property type="molecule type" value="Genomic_DNA"/>
</dbReference>
<dbReference type="Gene3D" id="3.30.700.10">
    <property type="entry name" value="Glycoprotein, Type 4 Pilin"/>
    <property type="match status" value="1"/>
</dbReference>
<gene>
    <name evidence="2" type="ORF">QTN89_22740</name>
</gene>
<dbReference type="NCBIfam" id="TIGR02532">
    <property type="entry name" value="IV_pilin_GFxxxE"/>
    <property type="match status" value="1"/>
</dbReference>
<organism evidence="2 3">
    <name type="scientific">Roseiconus lacunae</name>
    <dbReference type="NCBI Taxonomy" id="2605694"/>
    <lineage>
        <taxon>Bacteria</taxon>
        <taxon>Pseudomonadati</taxon>
        <taxon>Planctomycetota</taxon>
        <taxon>Planctomycetia</taxon>
        <taxon>Pirellulales</taxon>
        <taxon>Pirellulaceae</taxon>
        <taxon>Roseiconus</taxon>
    </lineage>
</organism>
<protein>
    <submittedName>
        <fullName evidence="2">DUF1559 domain-containing protein</fullName>
    </submittedName>
</protein>
<dbReference type="NCBIfam" id="TIGR04294">
    <property type="entry name" value="pre_pil_HX9DG"/>
    <property type="match status" value="1"/>
</dbReference>